<evidence type="ECO:0000313" key="2">
    <source>
        <dbReference type="Proteomes" id="UP000664034"/>
    </source>
</evidence>
<reference evidence="1" key="1">
    <citation type="submission" date="2021-03" db="EMBL/GenBank/DDBJ databases">
        <title>Fibrella sp. HMF5335 genome sequencing and assembly.</title>
        <authorList>
            <person name="Kang H."/>
            <person name="Kim H."/>
            <person name="Bae S."/>
            <person name="Joh K."/>
        </authorList>
    </citation>
    <scope>NUCLEOTIDE SEQUENCE</scope>
    <source>
        <strain evidence="1">HMF5335</strain>
    </source>
</reference>
<dbReference type="EMBL" id="JAFMYV010000010">
    <property type="protein sequence ID" value="MBO0938692.1"/>
    <property type="molecule type" value="Genomic_DNA"/>
</dbReference>
<name>A0A939K2Y9_9BACT</name>
<dbReference type="AlphaFoldDB" id="A0A939K2Y9"/>
<accession>A0A939K2Y9</accession>
<keyword evidence="2" id="KW-1185">Reference proteome</keyword>
<sequence length="110" mass="12677">MTRLDELAHLAAILLKGHWLPVTELSDKLNVCPRRTQDVVRHLHDSGYTLLSQYRKGRKFLCISREDTNGRLAEILHPKEQKIVQDLMSRSGKRAERVILKLIQAATTKH</sequence>
<proteinExistence type="predicted"/>
<dbReference type="RefSeq" id="WP_207366223.1">
    <property type="nucleotide sequence ID" value="NZ_JAFMYV010000010.1"/>
</dbReference>
<gene>
    <name evidence="1" type="ORF">J2I47_19230</name>
</gene>
<evidence type="ECO:0000313" key="1">
    <source>
        <dbReference type="EMBL" id="MBO0938692.1"/>
    </source>
</evidence>
<organism evidence="1 2">
    <name type="scientific">Fibrella rubiginis</name>
    <dbReference type="NCBI Taxonomy" id="2817060"/>
    <lineage>
        <taxon>Bacteria</taxon>
        <taxon>Pseudomonadati</taxon>
        <taxon>Bacteroidota</taxon>
        <taxon>Cytophagia</taxon>
        <taxon>Cytophagales</taxon>
        <taxon>Spirosomataceae</taxon>
        <taxon>Fibrella</taxon>
    </lineage>
</organism>
<dbReference type="Proteomes" id="UP000664034">
    <property type="component" value="Unassembled WGS sequence"/>
</dbReference>
<protein>
    <submittedName>
        <fullName evidence="1">Uncharacterized protein</fullName>
    </submittedName>
</protein>
<comment type="caution">
    <text evidence="1">The sequence shown here is derived from an EMBL/GenBank/DDBJ whole genome shotgun (WGS) entry which is preliminary data.</text>
</comment>